<feature type="transmembrane region" description="Helical" evidence="6">
    <location>
        <begin position="37"/>
        <end position="58"/>
    </location>
</feature>
<dbReference type="PANTHER" id="PTHR30250">
    <property type="entry name" value="PST FAMILY PREDICTED COLANIC ACID TRANSPORTER"/>
    <property type="match status" value="1"/>
</dbReference>
<evidence type="ECO:0000256" key="4">
    <source>
        <dbReference type="ARBA" id="ARBA00022989"/>
    </source>
</evidence>
<feature type="transmembrane region" description="Helical" evidence="6">
    <location>
        <begin position="432"/>
        <end position="453"/>
    </location>
</feature>
<dbReference type="Pfam" id="PF01943">
    <property type="entry name" value="Polysacc_synt"/>
    <property type="match status" value="1"/>
</dbReference>
<feature type="transmembrane region" description="Helical" evidence="6">
    <location>
        <begin position="277"/>
        <end position="295"/>
    </location>
</feature>
<feature type="transmembrane region" description="Helical" evidence="6">
    <location>
        <begin position="139"/>
        <end position="157"/>
    </location>
</feature>
<proteinExistence type="predicted"/>
<feature type="transmembrane region" description="Helical" evidence="6">
    <location>
        <begin position="106"/>
        <end position="133"/>
    </location>
</feature>
<protein>
    <submittedName>
        <fullName evidence="7">Oligosaccharide flippase family protein</fullName>
    </submittedName>
</protein>
<dbReference type="EMBL" id="WCTJ01000010">
    <property type="protein sequence ID" value="KAB4255695.1"/>
    <property type="molecule type" value="Genomic_DNA"/>
</dbReference>
<dbReference type="InterPro" id="IPR050833">
    <property type="entry name" value="Poly_Biosynth_Transport"/>
</dbReference>
<accession>A0A414WG88</accession>
<dbReference type="Proteomes" id="UP000283766">
    <property type="component" value="Unassembled WGS sequence"/>
</dbReference>
<evidence type="ECO:0000256" key="2">
    <source>
        <dbReference type="ARBA" id="ARBA00022475"/>
    </source>
</evidence>
<dbReference type="Proteomes" id="UP000487989">
    <property type="component" value="Unassembled WGS sequence"/>
</dbReference>
<dbReference type="EMBL" id="QRJL01000002">
    <property type="protein sequence ID" value="RHH33332.1"/>
    <property type="molecule type" value="Genomic_DNA"/>
</dbReference>
<feature type="transmembrane region" description="Helical" evidence="6">
    <location>
        <begin position="64"/>
        <end position="85"/>
    </location>
</feature>
<dbReference type="GO" id="GO:0005886">
    <property type="term" value="C:plasma membrane"/>
    <property type="evidence" value="ECO:0007669"/>
    <property type="project" value="UniProtKB-SubCell"/>
</dbReference>
<feature type="transmembrane region" description="Helical" evidence="6">
    <location>
        <begin position="169"/>
        <end position="190"/>
    </location>
</feature>
<reference evidence="8 9" key="1">
    <citation type="submission" date="2018-08" db="EMBL/GenBank/DDBJ databases">
        <title>A genome reference for cultivated species of the human gut microbiota.</title>
        <authorList>
            <person name="Zou Y."/>
            <person name="Xue W."/>
            <person name="Luo G."/>
        </authorList>
    </citation>
    <scope>NUCLEOTIDE SEQUENCE [LARGE SCALE GENOMIC DNA]</scope>
    <source>
        <strain evidence="8 9">AM18-14LB</strain>
    </source>
</reference>
<evidence type="ECO:0000256" key="1">
    <source>
        <dbReference type="ARBA" id="ARBA00004651"/>
    </source>
</evidence>
<feature type="transmembrane region" description="Helical" evidence="6">
    <location>
        <begin position="231"/>
        <end position="257"/>
    </location>
</feature>
<evidence type="ECO:0000313" key="10">
    <source>
        <dbReference type="Proteomes" id="UP000487989"/>
    </source>
</evidence>
<gene>
    <name evidence="8" type="ORF">DW216_03895</name>
    <name evidence="7" type="ORF">GAP48_08010</name>
</gene>
<dbReference type="AlphaFoldDB" id="A0A414WG88"/>
<reference evidence="7 10" key="2">
    <citation type="journal article" date="2019" name="Nat. Med.">
        <title>A library of human gut bacterial isolates paired with longitudinal multiomics data enables mechanistic microbiome research.</title>
        <authorList>
            <person name="Poyet M."/>
            <person name="Groussin M."/>
            <person name="Gibbons S.M."/>
            <person name="Avila-Pacheco J."/>
            <person name="Jiang X."/>
            <person name="Kearney S.M."/>
            <person name="Perrotta A.R."/>
            <person name="Berdy B."/>
            <person name="Zhao S."/>
            <person name="Lieberman T.D."/>
            <person name="Swanson P.K."/>
            <person name="Smith M."/>
            <person name="Roesemann S."/>
            <person name="Alexander J.E."/>
            <person name="Rich S.A."/>
            <person name="Livny J."/>
            <person name="Vlamakis H."/>
            <person name="Clish C."/>
            <person name="Bullock K."/>
            <person name="Deik A."/>
            <person name="Scott J."/>
            <person name="Pierce K.A."/>
            <person name="Xavier R.J."/>
            <person name="Alm E.J."/>
        </authorList>
    </citation>
    <scope>NUCLEOTIDE SEQUENCE [LARGE SCALE GENOMIC DNA]</scope>
    <source>
        <strain evidence="7 10">BIOML-A3</strain>
    </source>
</reference>
<keyword evidence="4 6" id="KW-1133">Transmembrane helix</keyword>
<comment type="caution">
    <text evidence="8">The sequence shown here is derived from an EMBL/GenBank/DDBJ whole genome shotgun (WGS) entry which is preliminary data.</text>
</comment>
<evidence type="ECO:0000313" key="7">
    <source>
        <dbReference type="EMBL" id="KAB4255695.1"/>
    </source>
</evidence>
<name>A0A414WG88_BACUN</name>
<evidence type="ECO:0000313" key="8">
    <source>
        <dbReference type="EMBL" id="RHH33332.1"/>
    </source>
</evidence>
<evidence type="ECO:0000256" key="5">
    <source>
        <dbReference type="ARBA" id="ARBA00023136"/>
    </source>
</evidence>
<feature type="transmembrane region" description="Helical" evidence="6">
    <location>
        <begin position="459"/>
        <end position="479"/>
    </location>
</feature>
<feature type="transmembrane region" description="Helical" evidence="6">
    <location>
        <begin position="342"/>
        <end position="362"/>
    </location>
</feature>
<evidence type="ECO:0000256" key="6">
    <source>
        <dbReference type="SAM" id="Phobius"/>
    </source>
</evidence>
<feature type="transmembrane region" description="Helical" evidence="6">
    <location>
        <begin position="400"/>
        <end position="420"/>
    </location>
</feature>
<organism evidence="8 9">
    <name type="scientific">Bacteroides uniformis</name>
    <dbReference type="NCBI Taxonomy" id="820"/>
    <lineage>
        <taxon>Bacteria</taxon>
        <taxon>Pseudomonadati</taxon>
        <taxon>Bacteroidota</taxon>
        <taxon>Bacteroidia</taxon>
        <taxon>Bacteroidales</taxon>
        <taxon>Bacteroidaceae</taxon>
        <taxon>Bacteroides</taxon>
    </lineage>
</organism>
<evidence type="ECO:0000313" key="9">
    <source>
        <dbReference type="Proteomes" id="UP000283766"/>
    </source>
</evidence>
<keyword evidence="3 6" id="KW-0812">Transmembrane</keyword>
<keyword evidence="5 6" id="KW-0472">Membrane</keyword>
<dbReference type="InterPro" id="IPR002797">
    <property type="entry name" value="Polysacc_synth"/>
</dbReference>
<evidence type="ECO:0000256" key="3">
    <source>
        <dbReference type="ARBA" id="ARBA00022692"/>
    </source>
</evidence>
<keyword evidence="2" id="KW-1003">Cell membrane</keyword>
<feature type="transmembrane region" description="Helical" evidence="6">
    <location>
        <begin position="196"/>
        <end position="219"/>
    </location>
</feature>
<sequence length="484" mass="55489">MINCCLMNSLHLKSIQNKIVDAIGADGMEFLLHTKNYFTATLLLKGIYFLTIPIFTSLLTPADYGILGIYTSLVSIFTVLIGLNFDSATIRYFYEDQDDYEDFIRSVYWFVTVIGVFCIVLIYIFRNAIAIYFNVEEDIVLYAVLVPFFNHSFMMYLSTMQAKRQSKRYSQLVLLQRLSSLALTILVIYLMTNDRYLGRIYMELLTAGISFLLFLRYFGKKYTFHWRYIKYAANIAIPLIPHVLSSFIMSYFARIIINKVDGSASAGIFSLADDVGAIMMVVSMSFNKSWTPIFYQKMNDNDVIGIRKQSARIIKYTALIAVFLIFFSREIVLLVANDRYLAALAIVPPIILGKAFGPLYTIYSHVTDYYKKMIAISITTIAVGIFNIFLNSIFIPEYGVIAGAYTSMTCSILLFVFHYVTARYIIGSKVLLLRPMLTPYIWVVLAIVFYLWGVENIESLLLFILIKVTFLVLIFIAFFKARIV</sequence>
<feature type="transmembrane region" description="Helical" evidence="6">
    <location>
        <begin position="374"/>
        <end position="394"/>
    </location>
</feature>
<feature type="transmembrane region" description="Helical" evidence="6">
    <location>
        <begin position="316"/>
        <end position="336"/>
    </location>
</feature>
<dbReference type="PANTHER" id="PTHR30250:SF11">
    <property type="entry name" value="O-ANTIGEN TRANSPORTER-RELATED"/>
    <property type="match status" value="1"/>
</dbReference>
<comment type="subcellular location">
    <subcellularLocation>
        <location evidence="1">Cell membrane</location>
        <topology evidence="1">Multi-pass membrane protein</topology>
    </subcellularLocation>
</comment>